<name>A0A854QM72_CRYNE</name>
<gene>
    <name evidence="2" type="ORF">C361_02658</name>
</gene>
<comment type="caution">
    <text evidence="2">The sequence shown here is derived from an EMBL/GenBank/DDBJ whole genome shotgun (WGS) entry which is preliminary data.</text>
</comment>
<organism evidence="2 3">
    <name type="scientific">Cryptococcus neoformans Tu259-1</name>
    <dbReference type="NCBI Taxonomy" id="1230072"/>
    <lineage>
        <taxon>Eukaryota</taxon>
        <taxon>Fungi</taxon>
        <taxon>Dikarya</taxon>
        <taxon>Basidiomycota</taxon>
        <taxon>Agaricomycotina</taxon>
        <taxon>Tremellomycetes</taxon>
        <taxon>Tremellales</taxon>
        <taxon>Cryptococcaceae</taxon>
        <taxon>Cryptococcus</taxon>
        <taxon>Cryptococcus neoformans species complex</taxon>
    </lineage>
</organism>
<sequence>MSSIHHNPSSKAKMSKPAYLINSSRRSPPMSLMAMEDRGLNKKHESHKEYKELKMTTLSLERERLAGDKARLDWEEQSLEEHRRTERRMKEEEMECRQKCYGL</sequence>
<feature type="compositionally biased region" description="Polar residues" evidence="1">
    <location>
        <begin position="1"/>
        <end position="12"/>
    </location>
</feature>
<protein>
    <submittedName>
        <fullName evidence="2">Uncharacterized protein</fullName>
    </submittedName>
</protein>
<feature type="region of interest" description="Disordered" evidence="1">
    <location>
        <begin position="1"/>
        <end position="30"/>
    </location>
</feature>
<accession>A0A854QM72</accession>
<dbReference type="Proteomes" id="UP000199727">
    <property type="component" value="Unassembled WGS sequence"/>
</dbReference>
<evidence type="ECO:0000256" key="1">
    <source>
        <dbReference type="SAM" id="MobiDB-lite"/>
    </source>
</evidence>
<evidence type="ECO:0000313" key="2">
    <source>
        <dbReference type="EMBL" id="OXG24109.1"/>
    </source>
</evidence>
<dbReference type="AlphaFoldDB" id="A0A854QM72"/>
<proteinExistence type="predicted"/>
<dbReference type="EMBL" id="AMKT01000034">
    <property type="protein sequence ID" value="OXG24109.1"/>
    <property type="molecule type" value="Genomic_DNA"/>
</dbReference>
<reference evidence="2 3" key="1">
    <citation type="submission" date="2017-06" db="EMBL/GenBank/DDBJ databases">
        <title>Global population genomics of the pathogenic fungus Cryptococcus neoformans var. grubii.</title>
        <authorList>
            <person name="Cuomo C."/>
            <person name="Litvintseva A."/>
            <person name="Chen Y."/>
            <person name="Young S."/>
            <person name="Zeng Q."/>
            <person name="Chapman S."/>
            <person name="Gujja S."/>
            <person name="Saif S."/>
            <person name="Birren B."/>
        </authorList>
    </citation>
    <scope>NUCLEOTIDE SEQUENCE [LARGE SCALE GENOMIC DNA]</scope>
    <source>
        <strain evidence="2 3">Tu259-1</strain>
    </source>
</reference>
<evidence type="ECO:0000313" key="3">
    <source>
        <dbReference type="Proteomes" id="UP000199727"/>
    </source>
</evidence>